<dbReference type="Proteomes" id="UP000198942">
    <property type="component" value="Unassembled WGS sequence"/>
</dbReference>
<accession>A0A1H8SBY3</accession>
<proteinExistence type="predicted"/>
<feature type="chain" id="PRO_5011755046" evidence="1">
    <location>
        <begin position="21"/>
        <end position="531"/>
    </location>
</feature>
<keyword evidence="1" id="KW-0732">Signal</keyword>
<keyword evidence="3" id="KW-1185">Reference proteome</keyword>
<sequence length="531" mass="59324">MKRNALLLALMLLCGITLKAQIKQIAEGPVFEEPEEGFAKILQFKNGSTMFVHIDAKKGIDVRRYDGTHKETVVNHIDPSYGKLKNGSIKGFFEISGNAILLVSEIDGRVPSLYRITIDGKTGNLIDDRKIAELNKMSMFAGYSMVFGSVPMPDFFVRKDPDSDNYAIALFNSFESDRSKRIEIVAYGSDNNEKSRAYYNSPDDRYKYLKYLDMAVIGSEKVCVLAYASNSQSGGNDGELILAGLDKGAKAVTLNELDFARNEAVSWGLARYSPTVKQIIVSVTVKGRGNKYTPLLAFVNPFDKKVNRVDAAIPSSRIINYPKEEFDGVPVNLFLNTDGTFSIVFEQISITVVSYSGINIGPVAPGSSTSWLRNIAIVNYSKTGEFINDYMIRKRHDVNAAYLQPYYQSIRHDMGQMLYKGNQYKSFDFISAGPRSYVVFNDTERNNDAQEKGGLTTIEGVSNCDAFVYPLKGTDLIPKRDYIFGNPESKKDHNLALFTISDYDKQSNVYATLKLENQHGNKGVKVIWLQP</sequence>
<evidence type="ECO:0000313" key="2">
    <source>
        <dbReference type="EMBL" id="SEO76077.1"/>
    </source>
</evidence>
<dbReference type="RefSeq" id="WP_091218627.1">
    <property type="nucleotide sequence ID" value="NZ_FOCL01000012.1"/>
</dbReference>
<reference evidence="3" key="1">
    <citation type="submission" date="2016-10" db="EMBL/GenBank/DDBJ databases">
        <authorList>
            <person name="Varghese N."/>
            <person name="Submissions S."/>
        </authorList>
    </citation>
    <scope>NUCLEOTIDE SEQUENCE [LARGE SCALE GENOMIC DNA]</scope>
    <source>
        <strain evidence="3">Gh-48</strain>
    </source>
</reference>
<organism evidence="2 3">
    <name type="scientific">Mucilaginibacter gossypiicola</name>
    <dbReference type="NCBI Taxonomy" id="551995"/>
    <lineage>
        <taxon>Bacteria</taxon>
        <taxon>Pseudomonadati</taxon>
        <taxon>Bacteroidota</taxon>
        <taxon>Sphingobacteriia</taxon>
        <taxon>Sphingobacteriales</taxon>
        <taxon>Sphingobacteriaceae</taxon>
        <taxon>Mucilaginibacter</taxon>
    </lineage>
</organism>
<gene>
    <name evidence="2" type="ORF">SAMN05192574_11286</name>
</gene>
<feature type="signal peptide" evidence="1">
    <location>
        <begin position="1"/>
        <end position="20"/>
    </location>
</feature>
<evidence type="ECO:0000313" key="3">
    <source>
        <dbReference type="Proteomes" id="UP000198942"/>
    </source>
</evidence>
<name>A0A1H8SBY3_9SPHI</name>
<evidence type="ECO:0000256" key="1">
    <source>
        <dbReference type="SAM" id="SignalP"/>
    </source>
</evidence>
<dbReference type="OrthoDB" id="611612at2"/>
<dbReference type="AlphaFoldDB" id="A0A1H8SBY3"/>
<dbReference type="EMBL" id="FOCL01000012">
    <property type="protein sequence ID" value="SEO76077.1"/>
    <property type="molecule type" value="Genomic_DNA"/>
</dbReference>
<protein>
    <submittedName>
        <fullName evidence="2">Uncharacterized protein</fullName>
    </submittedName>
</protein>